<evidence type="ECO:0000256" key="2">
    <source>
        <dbReference type="ARBA" id="ARBA00022679"/>
    </source>
</evidence>
<evidence type="ECO:0000259" key="9">
    <source>
        <dbReference type="Pfam" id="PF00294"/>
    </source>
</evidence>
<dbReference type="NCBIfam" id="TIGR03828">
    <property type="entry name" value="pfkB"/>
    <property type="match status" value="1"/>
</dbReference>
<comment type="catalytic activity">
    <reaction evidence="6 8">
        <text>beta-D-fructose 1-phosphate + ATP = beta-D-fructose 1,6-bisphosphate + ADP + H(+)</text>
        <dbReference type="Rhea" id="RHEA:14213"/>
        <dbReference type="ChEBI" id="CHEBI:15378"/>
        <dbReference type="ChEBI" id="CHEBI:30616"/>
        <dbReference type="ChEBI" id="CHEBI:32966"/>
        <dbReference type="ChEBI" id="CHEBI:138881"/>
        <dbReference type="ChEBI" id="CHEBI:456216"/>
        <dbReference type="EC" id="2.7.1.56"/>
    </reaction>
</comment>
<dbReference type="FunFam" id="3.40.1190.20:FF:000001">
    <property type="entry name" value="Phosphofructokinase"/>
    <property type="match status" value="1"/>
</dbReference>
<keyword evidence="4 8" id="KW-0418">Kinase</keyword>
<keyword evidence="11" id="KW-1185">Reference proteome</keyword>
<evidence type="ECO:0000256" key="3">
    <source>
        <dbReference type="ARBA" id="ARBA00022741"/>
    </source>
</evidence>
<dbReference type="Gene3D" id="3.40.1190.20">
    <property type="match status" value="1"/>
</dbReference>
<dbReference type="GO" id="GO:2001059">
    <property type="term" value="P:D-tagatose 6-phosphate catabolic process"/>
    <property type="evidence" value="ECO:0007669"/>
    <property type="project" value="UniProtKB-UniPathway"/>
</dbReference>
<comment type="similarity">
    <text evidence="7">Belongs to the carbohydrate kinase PfkB family. LacC subfamily.</text>
</comment>
<dbReference type="PANTHER" id="PTHR46566:SF1">
    <property type="entry name" value="1-PHOSPHOFRUCTOKINASE"/>
    <property type="match status" value="1"/>
</dbReference>
<dbReference type="EMBL" id="CABWKQ010000030">
    <property type="protein sequence ID" value="VWX37844.1"/>
    <property type="molecule type" value="Genomic_DNA"/>
</dbReference>
<comment type="pathway">
    <text evidence="7">Carbohydrate metabolism; D-tagatose 6-phosphate degradation; D-glyceraldehyde 3-phosphate and glycerone phosphate from D-tagatose 6-phosphate: step 1/2.</text>
</comment>
<dbReference type="GO" id="GO:0016052">
    <property type="term" value="P:carbohydrate catabolic process"/>
    <property type="evidence" value="ECO:0007669"/>
    <property type="project" value="UniProtKB-ARBA"/>
</dbReference>
<evidence type="ECO:0000313" key="11">
    <source>
        <dbReference type="Proteomes" id="UP000439752"/>
    </source>
</evidence>
<comment type="function">
    <text evidence="8">Catalyzes the ATP-dependent phosphorylation of fructose-l-phosphate to fructose-l,6-bisphosphate.</text>
</comment>
<evidence type="ECO:0000256" key="6">
    <source>
        <dbReference type="ARBA" id="ARBA00047745"/>
    </source>
</evidence>
<dbReference type="SUPFAM" id="SSF53613">
    <property type="entry name" value="Ribokinase-like"/>
    <property type="match status" value="1"/>
</dbReference>
<dbReference type="AlphaFoldDB" id="A0A653IG93"/>
<dbReference type="GO" id="GO:0008662">
    <property type="term" value="F:1-phosphofructokinase activity"/>
    <property type="evidence" value="ECO:0007669"/>
    <property type="project" value="UniProtKB-UniRule"/>
</dbReference>
<dbReference type="InterPro" id="IPR002173">
    <property type="entry name" value="Carboh/pur_kinase_PfkB_CS"/>
</dbReference>
<dbReference type="PANTHER" id="PTHR46566">
    <property type="entry name" value="1-PHOSPHOFRUCTOKINASE-RELATED"/>
    <property type="match status" value="1"/>
</dbReference>
<gene>
    <name evidence="10" type="primary">fruK</name>
    <name evidence="10" type="ORF">EXIGUO9Y_360121</name>
</gene>
<dbReference type="CDD" id="cd01164">
    <property type="entry name" value="FruK_PfkB_like"/>
    <property type="match status" value="1"/>
</dbReference>
<reference evidence="10 11" key="1">
    <citation type="submission" date="2019-10" db="EMBL/GenBank/DDBJ databases">
        <authorList>
            <person name="Karimi E."/>
        </authorList>
    </citation>
    <scope>NUCLEOTIDE SEQUENCE [LARGE SCALE GENOMIC DNA]</scope>
    <source>
        <strain evidence="10">Exiguobacterium sp. 9Y</strain>
    </source>
</reference>
<keyword evidence="2 7" id="KW-0808">Transferase</keyword>
<keyword evidence="3 7" id="KW-0547">Nucleotide-binding</keyword>
<evidence type="ECO:0000256" key="5">
    <source>
        <dbReference type="ARBA" id="ARBA00022840"/>
    </source>
</evidence>
<dbReference type="Proteomes" id="UP000439752">
    <property type="component" value="Unassembled WGS sequence"/>
</dbReference>
<evidence type="ECO:0000256" key="8">
    <source>
        <dbReference type="RuleBase" id="RU369061"/>
    </source>
</evidence>
<name>A0A653IG93_9BACL</name>
<feature type="domain" description="Carbohydrate kinase PfkB" evidence="9">
    <location>
        <begin position="20"/>
        <end position="287"/>
    </location>
</feature>
<dbReference type="Pfam" id="PF00294">
    <property type="entry name" value="PfkB"/>
    <property type="match status" value="1"/>
</dbReference>
<dbReference type="GO" id="GO:0044281">
    <property type="term" value="P:small molecule metabolic process"/>
    <property type="evidence" value="ECO:0007669"/>
    <property type="project" value="UniProtKB-ARBA"/>
</dbReference>
<dbReference type="InterPro" id="IPR029056">
    <property type="entry name" value="Ribokinase-like"/>
</dbReference>
<dbReference type="InterPro" id="IPR011611">
    <property type="entry name" value="PfkB_dom"/>
</dbReference>
<dbReference type="RefSeq" id="WP_088836729.1">
    <property type="nucleotide sequence ID" value="NZ_LR732312.1"/>
</dbReference>
<keyword evidence="5 7" id="KW-0067">ATP-binding</keyword>
<dbReference type="InterPro" id="IPR017583">
    <property type="entry name" value="Tagatose/fructose_Pkinase"/>
</dbReference>
<evidence type="ECO:0000313" key="10">
    <source>
        <dbReference type="EMBL" id="VWX37844.1"/>
    </source>
</evidence>
<comment type="catalytic activity">
    <reaction evidence="7">
        <text>D-tagatofuranose 6-phosphate + ATP = D-tagatofuranose 1,6-bisphosphate + ADP + H(+)</text>
        <dbReference type="Rhea" id="RHEA:12420"/>
        <dbReference type="ChEBI" id="CHEBI:15378"/>
        <dbReference type="ChEBI" id="CHEBI:30616"/>
        <dbReference type="ChEBI" id="CHEBI:58694"/>
        <dbReference type="ChEBI" id="CHEBI:58695"/>
        <dbReference type="ChEBI" id="CHEBI:456216"/>
        <dbReference type="EC" id="2.7.1.144"/>
    </reaction>
</comment>
<dbReference type="GO" id="GO:0005988">
    <property type="term" value="P:lactose metabolic process"/>
    <property type="evidence" value="ECO:0007669"/>
    <property type="project" value="UniProtKB-KW"/>
</dbReference>
<dbReference type="UniPathway" id="UPA00704">
    <property type="reaction ID" value="UER00715"/>
</dbReference>
<evidence type="ECO:0000256" key="1">
    <source>
        <dbReference type="ARBA" id="ARBA00005380"/>
    </source>
</evidence>
<comment type="similarity">
    <text evidence="1">Belongs to the carbohydrate kinase pfkB family.</text>
</comment>
<sequence length="306" mass="32840">MIYTLTLNPSIDYYVSLPVFEAGQVNRVEQAEKVAGGKGINVSLVLKNYDVETEALGFLGGSTGQFIRSELEKQGVLTAFTPIADETRINVKIRADQESELNAAGPVIQDAELETLLATFETMQSGDIVVFAGSIPSSLPHDLYKKIALLLNERGVKFAVDTTKEAMLEVLPLGPFMIKPNHHELGEIFDVDITSKEMAVPYAQQLVERGAENVIISFAGDGALLVNKQGAYTANTPKGKLVNSVGAGDSLVAGFVASHALGRPPEEAFRYAVTTGSASAYSFGLCTKADIERLLTDVEVVELIQS</sequence>
<dbReference type="GO" id="GO:0005829">
    <property type="term" value="C:cytosol"/>
    <property type="evidence" value="ECO:0007669"/>
    <property type="project" value="TreeGrafter"/>
</dbReference>
<protein>
    <recommendedName>
        <fullName evidence="7">Tagatose-6-phosphate kinase</fullName>
        <ecNumber evidence="7">2.7.1.144</ecNumber>
    </recommendedName>
</protein>
<dbReference type="GO" id="GO:0005524">
    <property type="term" value="F:ATP binding"/>
    <property type="evidence" value="ECO:0007669"/>
    <property type="project" value="UniProtKB-UniRule"/>
</dbReference>
<keyword evidence="7" id="KW-0423">Lactose metabolism</keyword>
<dbReference type="InterPro" id="IPR022463">
    <property type="entry name" value="1-PFruKinase"/>
</dbReference>
<dbReference type="EC" id="2.7.1.144" evidence="7"/>
<proteinExistence type="inferred from homology"/>
<evidence type="ECO:0000256" key="7">
    <source>
        <dbReference type="PIRNR" id="PIRNR000535"/>
    </source>
</evidence>
<organism evidence="10 11">
    <name type="scientific">Exiguobacterium oxidotolerans</name>
    <dbReference type="NCBI Taxonomy" id="223958"/>
    <lineage>
        <taxon>Bacteria</taxon>
        <taxon>Bacillati</taxon>
        <taxon>Bacillota</taxon>
        <taxon>Bacilli</taxon>
        <taxon>Bacillales</taxon>
        <taxon>Bacillales Family XII. Incertae Sedis</taxon>
        <taxon>Exiguobacterium</taxon>
    </lineage>
</organism>
<dbReference type="NCBIfam" id="TIGR03168">
    <property type="entry name" value="1-PFK"/>
    <property type="match status" value="1"/>
</dbReference>
<dbReference type="GO" id="GO:0009024">
    <property type="term" value="F:tagatose-6-phosphate kinase activity"/>
    <property type="evidence" value="ECO:0007669"/>
    <property type="project" value="UniProtKB-EC"/>
</dbReference>
<dbReference type="PROSITE" id="PS00584">
    <property type="entry name" value="PFKB_KINASES_2"/>
    <property type="match status" value="1"/>
</dbReference>
<accession>A0A653IG93</accession>
<evidence type="ECO:0000256" key="4">
    <source>
        <dbReference type="ARBA" id="ARBA00022777"/>
    </source>
</evidence>
<dbReference type="PIRSF" id="PIRSF000535">
    <property type="entry name" value="1PFK/6PFK/LacC"/>
    <property type="match status" value="1"/>
</dbReference>